<reference evidence="1" key="1">
    <citation type="submission" date="2022-07" db="EMBL/GenBank/DDBJ databases">
        <title>Phylogenomic reconstructions and comparative analyses of Kickxellomycotina fungi.</title>
        <authorList>
            <person name="Reynolds N.K."/>
            <person name="Stajich J.E."/>
            <person name="Barry K."/>
            <person name="Grigoriev I.V."/>
            <person name="Crous P."/>
            <person name="Smith M.E."/>
        </authorList>
    </citation>
    <scope>NUCLEOTIDE SEQUENCE</scope>
    <source>
        <strain evidence="1">CBS 190363</strain>
    </source>
</reference>
<dbReference type="Proteomes" id="UP001139981">
    <property type="component" value="Unassembled WGS sequence"/>
</dbReference>
<protein>
    <submittedName>
        <fullName evidence="1">Uncharacterized protein</fullName>
    </submittedName>
</protein>
<gene>
    <name evidence="1" type="ORF">IWW38_004774</name>
</gene>
<accession>A0ACC1LXB1</accession>
<proteinExistence type="predicted"/>
<sequence>MDLQMWSANIWQPTAEEFEMYPSAVISLYGILHSSGHTELGIADIHKFVLSATVSGNSNIESLLAELSNLYWTSHISLDFSKENKVDNAETSTATFESLPKIATALEHAIGSANKTGKYAPLCKTNFAAIDMKQSPEGMWLINDYTTFKSTQALHGLPIPVRKLVPVLP</sequence>
<keyword evidence="2" id="KW-1185">Reference proteome</keyword>
<comment type="caution">
    <text evidence="1">The sequence shown here is derived from an EMBL/GenBank/DDBJ whole genome shotgun (WGS) entry which is preliminary data.</text>
</comment>
<evidence type="ECO:0000313" key="1">
    <source>
        <dbReference type="EMBL" id="KAJ2889338.1"/>
    </source>
</evidence>
<organism evidence="1 2">
    <name type="scientific">Coemansia aciculifera</name>
    <dbReference type="NCBI Taxonomy" id="417176"/>
    <lineage>
        <taxon>Eukaryota</taxon>
        <taxon>Fungi</taxon>
        <taxon>Fungi incertae sedis</taxon>
        <taxon>Zoopagomycota</taxon>
        <taxon>Kickxellomycotina</taxon>
        <taxon>Kickxellomycetes</taxon>
        <taxon>Kickxellales</taxon>
        <taxon>Kickxellaceae</taxon>
        <taxon>Coemansia</taxon>
    </lineage>
</organism>
<name>A0ACC1LXB1_9FUNG</name>
<evidence type="ECO:0000313" key="2">
    <source>
        <dbReference type="Proteomes" id="UP001139981"/>
    </source>
</evidence>
<dbReference type="EMBL" id="JANBVB010001890">
    <property type="protein sequence ID" value="KAJ2889338.1"/>
    <property type="molecule type" value="Genomic_DNA"/>
</dbReference>